<evidence type="ECO:0000313" key="1">
    <source>
        <dbReference type="EMBL" id="AVD70145.1"/>
    </source>
</evidence>
<evidence type="ECO:0000313" key="2">
    <source>
        <dbReference type="Proteomes" id="UP000239867"/>
    </source>
</evidence>
<dbReference type="Proteomes" id="UP000239867">
    <property type="component" value="Chromosome"/>
</dbReference>
<dbReference type="Pfam" id="PF04391">
    <property type="entry name" value="DUF533"/>
    <property type="match status" value="1"/>
</dbReference>
<proteinExistence type="predicted"/>
<organism evidence="1 2">
    <name type="scientific">Desulfobulbus oralis</name>
    <dbReference type="NCBI Taxonomy" id="1986146"/>
    <lineage>
        <taxon>Bacteria</taxon>
        <taxon>Pseudomonadati</taxon>
        <taxon>Thermodesulfobacteriota</taxon>
        <taxon>Desulfobulbia</taxon>
        <taxon>Desulfobulbales</taxon>
        <taxon>Desulfobulbaceae</taxon>
        <taxon>Desulfobulbus</taxon>
    </lineage>
</organism>
<dbReference type="OrthoDB" id="5459344at2"/>
<dbReference type="KEGG" id="deo:CAY53_00465"/>
<dbReference type="InterPro" id="IPR029024">
    <property type="entry name" value="TerB-like"/>
</dbReference>
<sequence length="280" mass="30018">MITKEGTPHGGRVWPSRSACNWPGDSISWRRGIMGLFDILENKEFGDKLRALTEKVRTGAQELGQKTPEAWREQLQTLSEKAKTGVQELGQKAPAGMGGLVGAGILGAVLGTVLPKGAVKTAGLAGLGAVAWNFYQKWMDQQAAARQGSAQGSIAMDDPAAQLLIQAMVFAARADGRIDASEQGRIAALLQHMYPGRDTSAMQQAWTEAAVDPAALAKNVQSQEQGEDVYRLSCLIIDADVDAERHYLQDLALALGIDEQRRAALEREADAARQKLAAQG</sequence>
<keyword evidence="2" id="KW-1185">Reference proteome</keyword>
<accession>A0A2L1GKE7</accession>
<dbReference type="CDD" id="cd07178">
    <property type="entry name" value="terB_like_YebE"/>
    <property type="match status" value="1"/>
</dbReference>
<reference evidence="1 2" key="1">
    <citation type="journal article" date="2018" name="MBio">
        <title>Insights into the evolution of host association through the isolation and characterization of a novel human periodontal pathobiont, Desulfobulbus oralis.</title>
        <authorList>
            <person name="Cross K.L."/>
            <person name="Chirania P."/>
            <person name="Xiong W."/>
            <person name="Beall C.J."/>
            <person name="Elkins J.G."/>
            <person name="Giannone R.J."/>
            <person name="Griffen A.L."/>
            <person name="Guss A.M."/>
            <person name="Hettich R.L."/>
            <person name="Joshi S.S."/>
            <person name="Mokrzan E.M."/>
            <person name="Martin R.K."/>
            <person name="Zhulin I.B."/>
            <person name="Leys E.J."/>
            <person name="Podar M."/>
        </authorList>
    </citation>
    <scope>NUCLEOTIDE SEQUENCE [LARGE SCALE GENOMIC DNA]</scope>
    <source>
        <strain evidence="1 2">ORNL</strain>
    </source>
</reference>
<gene>
    <name evidence="1" type="ORF">CAY53_00465</name>
</gene>
<dbReference type="EMBL" id="CP021255">
    <property type="protein sequence ID" value="AVD70145.1"/>
    <property type="molecule type" value="Genomic_DNA"/>
</dbReference>
<dbReference type="InterPro" id="IPR007486">
    <property type="entry name" value="YebE"/>
</dbReference>
<dbReference type="Gene3D" id="1.10.3680.10">
    <property type="entry name" value="TerB-like"/>
    <property type="match status" value="1"/>
</dbReference>
<name>A0A2L1GKE7_9BACT</name>
<protein>
    <submittedName>
        <fullName evidence="1">Uncharacterized protein</fullName>
    </submittedName>
</protein>
<dbReference type="AlphaFoldDB" id="A0A2L1GKE7"/>
<dbReference type="SUPFAM" id="SSF158682">
    <property type="entry name" value="TerB-like"/>
    <property type="match status" value="1"/>
</dbReference>